<dbReference type="RefSeq" id="WP_228900337.1">
    <property type="nucleotide sequence ID" value="NZ_CAWQNU010000079.1"/>
</dbReference>
<dbReference type="Proteomes" id="UP001212996">
    <property type="component" value="Unassembled WGS sequence"/>
</dbReference>
<evidence type="ECO:0000256" key="1">
    <source>
        <dbReference type="SAM" id="Phobius"/>
    </source>
</evidence>
<keyword evidence="1" id="KW-1133">Transmembrane helix</keyword>
<keyword evidence="1" id="KW-0472">Membrane</keyword>
<comment type="caution">
    <text evidence="2">The sequence shown here is derived from an EMBL/GenBank/DDBJ whole genome shotgun (WGS) entry which is preliminary data.</text>
</comment>
<evidence type="ECO:0000313" key="2">
    <source>
        <dbReference type="EMBL" id="MDB6372218.1"/>
    </source>
</evidence>
<name>A0AAW6BGM0_9GAMM</name>
<accession>A0AAW6BGM0</accession>
<gene>
    <name evidence="2" type="ORF">PH362_09725</name>
</gene>
<proteinExistence type="predicted"/>
<reference evidence="2" key="1">
    <citation type="submission" date="2023-01" db="EMBL/GenBank/DDBJ databases">
        <title>Genome sequencing of Photorhabdus bodei 09-20.</title>
        <authorList>
            <person name="Kalindamar S."/>
            <person name="Kumru S."/>
        </authorList>
    </citation>
    <scope>NUCLEOTIDE SEQUENCE</scope>
    <source>
        <strain evidence="2">09-20</strain>
    </source>
</reference>
<feature type="transmembrane region" description="Helical" evidence="1">
    <location>
        <begin position="192"/>
        <end position="214"/>
    </location>
</feature>
<organism evidence="2 3">
    <name type="scientific">Photorhabdus bodei</name>
    <dbReference type="NCBI Taxonomy" id="2029681"/>
    <lineage>
        <taxon>Bacteria</taxon>
        <taxon>Pseudomonadati</taxon>
        <taxon>Pseudomonadota</taxon>
        <taxon>Gammaproteobacteria</taxon>
        <taxon>Enterobacterales</taxon>
        <taxon>Morganellaceae</taxon>
        <taxon>Photorhabdus</taxon>
    </lineage>
</organism>
<sequence length="289" mass="32268">MTYKKYNPSPEGYMGDFLRGQVGVNQLKPQHEFFDAIGLEKQLRENTTYIALLSLDEAKDVLEELDSPKPKSPFIKKIFEITDPISPYAGNIHDSFDLFNIIGEFKTLGIKATEYVGKDGNRYIKISGYAGVRKIITASRYKASNMKVISMGIGQKGLNSGIVKGMKFSIFFSAAYRTVELMFKDEYTLADFLGNIAVDLAKTVVTAFVSWAVGALIMTVFAASASIIVVAGAVFTIGFMTTYALDVVDKKFKISETVINLIRREMERKPKTPEANFNKFLNNWGDYGR</sequence>
<keyword evidence="1" id="KW-0812">Transmembrane</keyword>
<feature type="transmembrane region" description="Helical" evidence="1">
    <location>
        <begin position="220"/>
        <end position="245"/>
    </location>
</feature>
<dbReference type="EMBL" id="JAQMFO010000011">
    <property type="protein sequence ID" value="MDB6372218.1"/>
    <property type="molecule type" value="Genomic_DNA"/>
</dbReference>
<protein>
    <submittedName>
        <fullName evidence="2">Uncharacterized protein</fullName>
    </submittedName>
</protein>
<evidence type="ECO:0000313" key="3">
    <source>
        <dbReference type="Proteomes" id="UP001212996"/>
    </source>
</evidence>
<dbReference type="AlphaFoldDB" id="A0AAW6BGM0"/>